<evidence type="ECO:0000313" key="1">
    <source>
        <dbReference type="EMBL" id="MDR4327807.1"/>
    </source>
</evidence>
<organism evidence="1 4">
    <name type="scientific">Bacillus pseudomycoides</name>
    <dbReference type="NCBI Taxonomy" id="64104"/>
    <lineage>
        <taxon>Bacteria</taxon>
        <taxon>Bacillati</taxon>
        <taxon>Bacillota</taxon>
        <taxon>Bacilli</taxon>
        <taxon>Bacillales</taxon>
        <taxon>Bacillaceae</taxon>
        <taxon>Bacillus</taxon>
        <taxon>Bacillus cereus group</taxon>
    </lineage>
</organism>
<sequence>MGEKEIDLLLSHMIMDVIDEHVAFKWEPIKEPFINSYTGRVSYDYSGEVKKMTKEDLKEIEKTLGENNVSVNFDSKLDELLGTIHINSWTATYTSNFGKHWISFRDLVEEKYNEWKHANFELSDEEGEEINEELAEELDDLFFSFLRDTSHEIYLAKLLKKME</sequence>
<dbReference type="AlphaFoldDB" id="A0AAJ2DP22"/>
<evidence type="ECO:0000313" key="3">
    <source>
        <dbReference type="Proteomes" id="UP000221918"/>
    </source>
</evidence>
<reference evidence="2 3" key="1">
    <citation type="submission" date="2017-09" db="EMBL/GenBank/DDBJ databases">
        <title>Large-scale bioinformatics analysis of Bacillus genomes uncovers conserved roles of natural products in bacterial physiology.</title>
        <authorList>
            <consortium name="Agbiome Team Llc"/>
            <person name="Bleich R.M."/>
            <person name="Grubbs K.J."/>
            <person name="Santa Maria K.C."/>
            <person name="Allen S.E."/>
            <person name="Farag S."/>
            <person name="Shank E.A."/>
            <person name="Bowers A."/>
        </authorList>
    </citation>
    <scope>NUCLEOTIDE SEQUENCE [LARGE SCALE GENOMIC DNA]</scope>
    <source>
        <strain evidence="2 3">AFS037265</strain>
    </source>
</reference>
<protein>
    <submittedName>
        <fullName evidence="1">Uncharacterized protein</fullName>
    </submittedName>
</protein>
<accession>A0AAJ2DP22</accession>
<dbReference type="Proteomes" id="UP001248134">
    <property type="component" value="Unassembled WGS sequence"/>
</dbReference>
<name>A0AAJ2DP22_9BACI</name>
<dbReference type="RefSeq" id="WP_033796872.1">
    <property type="nucleotide sequence ID" value="NZ_CM000743.1"/>
</dbReference>
<gene>
    <name evidence="2" type="ORF">COF81_20765</name>
    <name evidence="1" type="ORF">FOS08_18390</name>
</gene>
<evidence type="ECO:0000313" key="2">
    <source>
        <dbReference type="EMBL" id="PHE91923.1"/>
    </source>
</evidence>
<comment type="caution">
    <text evidence="1">The sequence shown here is derived from an EMBL/GenBank/DDBJ whole genome shotgun (WGS) entry which is preliminary data.</text>
</comment>
<reference evidence="1" key="2">
    <citation type="submission" date="2019-07" db="EMBL/GenBank/DDBJ databases">
        <title>Phylogenomic Reclassification of ATCC Bacillus Strains and Various Taxa within the Genus Bacillus.</title>
        <authorList>
            <person name="Riojas M.A."/>
            <person name="Frank A.M."/>
            <person name="Fenn S.L."/>
            <person name="King S.P."/>
            <person name="Brower S.M."/>
            <person name="Hazbon M.H."/>
        </authorList>
    </citation>
    <scope>NUCLEOTIDE SEQUENCE</scope>
    <source>
        <strain evidence="1">NR-12239</strain>
    </source>
</reference>
<proteinExistence type="predicted"/>
<dbReference type="Proteomes" id="UP000221918">
    <property type="component" value="Unassembled WGS sequence"/>
</dbReference>
<dbReference type="EMBL" id="NUTL01000092">
    <property type="protein sequence ID" value="PHE91923.1"/>
    <property type="molecule type" value="Genomic_DNA"/>
</dbReference>
<evidence type="ECO:0000313" key="4">
    <source>
        <dbReference type="Proteomes" id="UP001248134"/>
    </source>
</evidence>
<dbReference type="EMBL" id="VLYX01000021">
    <property type="protein sequence ID" value="MDR4327807.1"/>
    <property type="molecule type" value="Genomic_DNA"/>
</dbReference>